<feature type="coiled-coil region" evidence="1">
    <location>
        <begin position="3"/>
        <end position="30"/>
    </location>
</feature>
<sequence length="275" mass="30764">MSIQELHTRIAKLEAEIVLQRELLKNLERDKGLIQRQLNAALDPMERLPLEISSDIFLRSLDAFPESGAHHNRPPSISLFGGFKVDDDDVWSIIWEHGQQLKHLEIFKAVDEDEVEGDVEDEDGCIGGPWGNTSPGPGRYSQYYPDIYVKKSHSTNVQGDRFSSFGASLAQTSRRAGHAFGIGEGAGGLKMWLRARWTVAFARAAILYPPSHSVPPYRAAIYLPAQRDLSIFPVLSDKSTKILGMSQSPEAKYENWLSYFWVTVYENGGSGTRPD</sequence>
<protein>
    <submittedName>
        <fullName evidence="2">Uncharacterized protein</fullName>
    </submittedName>
</protein>
<proteinExistence type="predicted"/>
<evidence type="ECO:0000313" key="3">
    <source>
        <dbReference type="Proteomes" id="UP001218218"/>
    </source>
</evidence>
<keyword evidence="3" id="KW-1185">Reference proteome</keyword>
<accession>A0AAD7EE97</accession>
<dbReference type="Proteomes" id="UP001218218">
    <property type="component" value="Unassembled WGS sequence"/>
</dbReference>
<evidence type="ECO:0000313" key="2">
    <source>
        <dbReference type="EMBL" id="KAJ7318033.1"/>
    </source>
</evidence>
<gene>
    <name evidence="2" type="ORF">DFH08DRAFT_1036766</name>
</gene>
<keyword evidence="1" id="KW-0175">Coiled coil</keyword>
<reference evidence="2" key="1">
    <citation type="submission" date="2023-03" db="EMBL/GenBank/DDBJ databases">
        <title>Massive genome expansion in bonnet fungi (Mycena s.s.) driven by repeated elements and novel gene families across ecological guilds.</title>
        <authorList>
            <consortium name="Lawrence Berkeley National Laboratory"/>
            <person name="Harder C.B."/>
            <person name="Miyauchi S."/>
            <person name="Viragh M."/>
            <person name="Kuo A."/>
            <person name="Thoen E."/>
            <person name="Andreopoulos B."/>
            <person name="Lu D."/>
            <person name="Skrede I."/>
            <person name="Drula E."/>
            <person name="Henrissat B."/>
            <person name="Morin E."/>
            <person name="Kohler A."/>
            <person name="Barry K."/>
            <person name="LaButti K."/>
            <person name="Morin E."/>
            <person name="Salamov A."/>
            <person name="Lipzen A."/>
            <person name="Mereny Z."/>
            <person name="Hegedus B."/>
            <person name="Baldrian P."/>
            <person name="Stursova M."/>
            <person name="Weitz H."/>
            <person name="Taylor A."/>
            <person name="Grigoriev I.V."/>
            <person name="Nagy L.G."/>
            <person name="Martin F."/>
            <person name="Kauserud H."/>
        </authorList>
    </citation>
    <scope>NUCLEOTIDE SEQUENCE</scope>
    <source>
        <strain evidence="2">CBHHK002</strain>
    </source>
</reference>
<dbReference type="EMBL" id="JARIHO010000059">
    <property type="protein sequence ID" value="KAJ7318033.1"/>
    <property type="molecule type" value="Genomic_DNA"/>
</dbReference>
<name>A0AAD7EE97_9AGAR</name>
<dbReference type="AlphaFoldDB" id="A0AAD7EE97"/>
<organism evidence="2 3">
    <name type="scientific">Mycena albidolilacea</name>
    <dbReference type="NCBI Taxonomy" id="1033008"/>
    <lineage>
        <taxon>Eukaryota</taxon>
        <taxon>Fungi</taxon>
        <taxon>Dikarya</taxon>
        <taxon>Basidiomycota</taxon>
        <taxon>Agaricomycotina</taxon>
        <taxon>Agaricomycetes</taxon>
        <taxon>Agaricomycetidae</taxon>
        <taxon>Agaricales</taxon>
        <taxon>Marasmiineae</taxon>
        <taxon>Mycenaceae</taxon>
        <taxon>Mycena</taxon>
    </lineage>
</organism>
<evidence type="ECO:0000256" key="1">
    <source>
        <dbReference type="SAM" id="Coils"/>
    </source>
</evidence>
<comment type="caution">
    <text evidence="2">The sequence shown here is derived from an EMBL/GenBank/DDBJ whole genome shotgun (WGS) entry which is preliminary data.</text>
</comment>